<dbReference type="GO" id="GO:0020037">
    <property type="term" value="F:heme binding"/>
    <property type="evidence" value="ECO:0007669"/>
    <property type="project" value="InterPro"/>
</dbReference>
<dbReference type="Proteomes" id="UP000541810">
    <property type="component" value="Unassembled WGS sequence"/>
</dbReference>
<keyword evidence="1" id="KW-0349">Heme</keyword>
<keyword evidence="6" id="KW-1185">Reference proteome</keyword>
<dbReference type="EMBL" id="JACHGY010000001">
    <property type="protein sequence ID" value="MBB6429332.1"/>
    <property type="molecule type" value="Genomic_DNA"/>
</dbReference>
<evidence type="ECO:0000313" key="6">
    <source>
        <dbReference type="Proteomes" id="UP000541810"/>
    </source>
</evidence>
<name>A0A7X0LJY1_9BACT</name>
<feature type="region of interest" description="Disordered" evidence="4">
    <location>
        <begin position="1"/>
        <end position="31"/>
    </location>
</feature>
<protein>
    <submittedName>
        <fullName evidence="5">Chlorite dismutase</fullName>
        <ecNumber evidence="5">1.13.11.49</ecNumber>
    </submittedName>
</protein>
<dbReference type="GO" id="GO:0050587">
    <property type="term" value="F:chlorite O2-lyase activity"/>
    <property type="evidence" value="ECO:0007669"/>
    <property type="project" value="UniProtKB-EC"/>
</dbReference>
<proteinExistence type="predicted"/>
<feature type="compositionally biased region" description="Pro residues" evidence="4">
    <location>
        <begin position="11"/>
        <end position="20"/>
    </location>
</feature>
<dbReference type="RefSeq" id="WP_184676916.1">
    <property type="nucleotide sequence ID" value="NZ_JACHGY010000001.1"/>
</dbReference>
<dbReference type="GO" id="GO:0046872">
    <property type="term" value="F:metal ion binding"/>
    <property type="evidence" value="ECO:0007669"/>
    <property type="project" value="UniProtKB-KW"/>
</dbReference>
<comment type="caution">
    <text evidence="5">The sequence shown here is derived from an EMBL/GenBank/DDBJ whole genome shotgun (WGS) entry which is preliminary data.</text>
</comment>
<dbReference type="AlphaFoldDB" id="A0A7X0LJY1"/>
<feature type="compositionally biased region" description="Low complexity" evidence="4">
    <location>
        <begin position="1"/>
        <end position="10"/>
    </location>
</feature>
<dbReference type="Gene3D" id="3.30.70.1030">
    <property type="entry name" value="Apc35880, domain 1"/>
    <property type="match status" value="1"/>
</dbReference>
<evidence type="ECO:0000256" key="3">
    <source>
        <dbReference type="ARBA" id="ARBA00023004"/>
    </source>
</evidence>
<accession>A0A7X0LJY1</accession>
<reference evidence="5 6" key="1">
    <citation type="submission" date="2020-08" db="EMBL/GenBank/DDBJ databases">
        <title>Genomic Encyclopedia of Type Strains, Phase IV (KMG-IV): sequencing the most valuable type-strain genomes for metagenomic binning, comparative biology and taxonomic classification.</title>
        <authorList>
            <person name="Goeker M."/>
        </authorList>
    </citation>
    <scope>NUCLEOTIDE SEQUENCE [LARGE SCALE GENOMIC DNA]</scope>
    <source>
        <strain evidence="5 6">DSM 103725</strain>
    </source>
</reference>
<gene>
    <name evidence="5" type="ORF">HNQ40_001138</name>
</gene>
<keyword evidence="5" id="KW-0560">Oxidoreductase</keyword>
<organism evidence="5 6">
    <name type="scientific">Algisphaera agarilytica</name>
    <dbReference type="NCBI Taxonomy" id="1385975"/>
    <lineage>
        <taxon>Bacteria</taxon>
        <taxon>Pseudomonadati</taxon>
        <taxon>Planctomycetota</taxon>
        <taxon>Phycisphaerae</taxon>
        <taxon>Phycisphaerales</taxon>
        <taxon>Phycisphaeraceae</taxon>
        <taxon>Algisphaera</taxon>
    </lineage>
</organism>
<evidence type="ECO:0000256" key="1">
    <source>
        <dbReference type="ARBA" id="ARBA00022617"/>
    </source>
</evidence>
<dbReference type="EC" id="1.13.11.49" evidence="5"/>
<dbReference type="InterPro" id="IPR010644">
    <property type="entry name" value="ChdC/CLD"/>
</dbReference>
<evidence type="ECO:0000256" key="2">
    <source>
        <dbReference type="ARBA" id="ARBA00022723"/>
    </source>
</evidence>
<keyword evidence="3" id="KW-0408">Iron</keyword>
<dbReference type="InterPro" id="IPR011008">
    <property type="entry name" value="Dimeric_a/b-barrel"/>
</dbReference>
<evidence type="ECO:0000313" key="5">
    <source>
        <dbReference type="EMBL" id="MBB6429332.1"/>
    </source>
</evidence>
<sequence length="249" mass="27044">MSSSSPAPTRSGPPAPPPAPDLREHGGGGQTSDTRMFMQLLAFTGCRDTAAVVEDVKQNAKTGAVVYEDLNDPFGVAVLSFSTDPADFVAHTRALVQNGPLAELTPRPRYTMFGRSYSLGYERDLEDTLVGRPKRHALDPKMPWVVWYPLRRSGAFTRLPAEEQKTILKEHGTIGFSFGGAGVASDIRLACHGLDANDNDFVIGLMGPELTPLSQLVQTMRGTVQTSTYLEKLGPFFVGRVVYQSPMEA</sequence>
<keyword evidence="2" id="KW-0479">Metal-binding</keyword>
<dbReference type="SUPFAM" id="SSF54909">
    <property type="entry name" value="Dimeric alpha+beta barrel"/>
    <property type="match status" value="1"/>
</dbReference>
<dbReference type="Pfam" id="PF06778">
    <property type="entry name" value="Chlor_dismutase"/>
    <property type="match status" value="1"/>
</dbReference>
<evidence type="ECO:0000256" key="4">
    <source>
        <dbReference type="SAM" id="MobiDB-lite"/>
    </source>
</evidence>